<evidence type="ECO:0000256" key="5">
    <source>
        <dbReference type="ARBA" id="ARBA00007104"/>
    </source>
</evidence>
<evidence type="ECO:0000256" key="4">
    <source>
        <dbReference type="ARBA" id="ARBA00006559"/>
    </source>
</evidence>
<keyword evidence="11" id="KW-0813">Transport</keyword>
<reference evidence="21" key="1">
    <citation type="submission" date="2023-06" db="EMBL/GenBank/DDBJ databases">
        <title>A draft genome of Kazachstania heterogenica Y-27499.</title>
        <authorList>
            <person name="Donic C."/>
            <person name="Kralova J.S."/>
            <person name="Fidel L."/>
            <person name="Ben-Dor S."/>
            <person name="Jung S."/>
        </authorList>
    </citation>
    <scope>NUCLEOTIDE SEQUENCE</scope>
    <source>
        <strain evidence="21 24">Y27499</strain>
    </source>
</reference>
<evidence type="ECO:0000256" key="12">
    <source>
        <dbReference type="ARBA" id="ARBA00022989"/>
    </source>
</evidence>
<dbReference type="PRINTS" id="PR01550">
    <property type="entry name" value="TOP6AFAMILY"/>
</dbReference>
<keyword evidence="12 19" id="KW-1133">Transmembrane helix</keyword>
<evidence type="ECO:0000256" key="19">
    <source>
        <dbReference type="SAM" id="Phobius"/>
    </source>
</evidence>
<evidence type="ECO:0000256" key="6">
    <source>
        <dbReference type="ARBA" id="ARBA00012895"/>
    </source>
</evidence>
<keyword evidence="9" id="KW-0732">Signal</keyword>
<dbReference type="AlphaFoldDB" id="A0AAN7ZXD0"/>
<dbReference type="Pfam" id="PF04406">
    <property type="entry name" value="TP6A_N"/>
    <property type="match status" value="1"/>
</dbReference>
<dbReference type="GO" id="GO:0005524">
    <property type="term" value="F:ATP binding"/>
    <property type="evidence" value="ECO:0007669"/>
    <property type="project" value="InterPro"/>
</dbReference>
<dbReference type="EMBL" id="JAWIZZ010000002">
    <property type="protein sequence ID" value="KAK5782450.1"/>
    <property type="molecule type" value="Genomic_DNA"/>
</dbReference>
<organism evidence="21 24">
    <name type="scientific">Arxiozyma heterogenica</name>
    <dbReference type="NCBI Taxonomy" id="278026"/>
    <lineage>
        <taxon>Eukaryota</taxon>
        <taxon>Fungi</taxon>
        <taxon>Dikarya</taxon>
        <taxon>Ascomycota</taxon>
        <taxon>Saccharomycotina</taxon>
        <taxon>Saccharomycetes</taxon>
        <taxon>Saccharomycetales</taxon>
        <taxon>Saccharomycetaceae</taxon>
        <taxon>Arxiozyma</taxon>
    </lineage>
</organism>
<dbReference type="InterPro" id="IPR013049">
    <property type="entry name" value="Spo11/TopoVI_A_N"/>
</dbReference>
<evidence type="ECO:0000256" key="2">
    <source>
        <dbReference type="ARBA" id="ARBA00001946"/>
    </source>
</evidence>
<feature type="domain" description="GOLD" evidence="20">
    <location>
        <begin position="318"/>
        <end position="402"/>
    </location>
</feature>
<dbReference type="GO" id="GO:0046872">
    <property type="term" value="F:metal ion binding"/>
    <property type="evidence" value="ECO:0007669"/>
    <property type="project" value="UniProtKB-KW"/>
</dbReference>
<keyword evidence="14 18" id="KW-0238">DNA-binding</keyword>
<dbReference type="PROSITE" id="PS52041">
    <property type="entry name" value="TOPO_IIB"/>
    <property type="match status" value="1"/>
</dbReference>
<evidence type="ECO:0000256" key="7">
    <source>
        <dbReference type="ARBA" id="ARBA00022692"/>
    </source>
</evidence>
<comment type="similarity">
    <text evidence="4 18">Belongs to the TOP6A family.</text>
</comment>
<evidence type="ECO:0000256" key="15">
    <source>
        <dbReference type="ARBA" id="ARBA00023136"/>
    </source>
</evidence>
<dbReference type="Proteomes" id="UP001306508">
    <property type="component" value="Unassembled WGS sequence"/>
</dbReference>
<dbReference type="EMBL" id="JAWIZZ010000053">
    <property type="protein sequence ID" value="KAK5778741.1"/>
    <property type="molecule type" value="Genomic_DNA"/>
</dbReference>
<dbReference type="InterPro" id="IPR009038">
    <property type="entry name" value="GOLD_dom"/>
</dbReference>
<evidence type="ECO:0000313" key="22">
    <source>
        <dbReference type="EMBL" id="KAK5781839.1"/>
    </source>
</evidence>
<dbReference type="Pfam" id="PF21180">
    <property type="entry name" value="TOP6A-Spo11_Toprim"/>
    <property type="match status" value="1"/>
</dbReference>
<feature type="transmembrane region" description="Helical" evidence="19">
    <location>
        <begin position="459"/>
        <end position="483"/>
    </location>
</feature>
<dbReference type="GO" id="GO:0012505">
    <property type="term" value="C:endomembrane system"/>
    <property type="evidence" value="ECO:0007669"/>
    <property type="project" value="UniProtKB-SubCell"/>
</dbReference>
<evidence type="ECO:0000256" key="10">
    <source>
        <dbReference type="ARBA" id="ARBA00022842"/>
    </source>
</evidence>
<reference evidence="24" key="2">
    <citation type="submission" date="2023-07" db="EMBL/GenBank/DDBJ databases">
        <title>A draft genome of Kazachstania heterogenica Y-27499.</title>
        <authorList>
            <person name="Donic C."/>
            <person name="Kralova J.S."/>
            <person name="Fidel L."/>
            <person name="Ben-Dor S."/>
            <person name="Jung S."/>
        </authorList>
    </citation>
    <scope>NUCLEOTIDE SEQUENCE [LARGE SCALE GENOMIC DNA]</scope>
    <source>
        <strain evidence="24">Y27499</strain>
    </source>
</reference>
<keyword evidence="15 19" id="KW-0472">Membrane</keyword>
<accession>A0AAN7ZXD0</accession>
<evidence type="ECO:0000256" key="9">
    <source>
        <dbReference type="ARBA" id="ARBA00022729"/>
    </source>
</evidence>
<dbReference type="GO" id="GO:0003918">
    <property type="term" value="F:DNA topoisomerase type II (double strand cut, ATP-hydrolyzing) activity"/>
    <property type="evidence" value="ECO:0007669"/>
    <property type="project" value="UniProtKB-UniRule"/>
</dbReference>
<evidence type="ECO:0000256" key="14">
    <source>
        <dbReference type="ARBA" id="ARBA00023125"/>
    </source>
</evidence>
<dbReference type="InterPro" id="IPR036598">
    <property type="entry name" value="GOLD_dom_sf"/>
</dbReference>
<evidence type="ECO:0000256" key="16">
    <source>
        <dbReference type="ARBA" id="ARBA00023235"/>
    </source>
</evidence>
<proteinExistence type="inferred from homology"/>
<keyword evidence="7 19" id="KW-0812">Transmembrane</keyword>
<dbReference type="InterPro" id="IPR034136">
    <property type="entry name" value="TOPRIM_Topo6A/Spo11"/>
</dbReference>
<gene>
    <name evidence="23" type="ORF">RI543_000003</name>
    <name evidence="22" type="ORF">RI543_000689</name>
    <name evidence="21" type="ORF">RI543_004414</name>
</gene>
<dbReference type="SUPFAM" id="SSF101576">
    <property type="entry name" value="Supernatant protein factor (SPF), C-terminal domain"/>
    <property type="match status" value="1"/>
</dbReference>
<evidence type="ECO:0000256" key="18">
    <source>
        <dbReference type="PROSITE-ProRule" id="PRU01385"/>
    </source>
</evidence>
<dbReference type="EMBL" id="JAWIZZ010000028">
    <property type="protein sequence ID" value="KAK5781839.1"/>
    <property type="molecule type" value="Genomic_DNA"/>
</dbReference>
<feature type="active site" description="O-(5'-phospho-DNA)-tyrosine intermediate" evidence="18">
    <location>
        <position position="128"/>
    </location>
</feature>
<keyword evidence="8" id="KW-0479">Metal-binding</keyword>
<dbReference type="SMART" id="SM01190">
    <property type="entry name" value="EMP24_GP25L"/>
    <property type="match status" value="1"/>
</dbReference>
<dbReference type="SUPFAM" id="SSF56726">
    <property type="entry name" value="DNA topoisomerase IV, alpha subunit"/>
    <property type="match status" value="1"/>
</dbReference>
<dbReference type="GO" id="GO:0003677">
    <property type="term" value="F:DNA binding"/>
    <property type="evidence" value="ECO:0007669"/>
    <property type="project" value="UniProtKB-UniRule"/>
</dbReference>
<dbReference type="PROSITE" id="PS50866">
    <property type="entry name" value="GOLD"/>
    <property type="match status" value="1"/>
</dbReference>
<dbReference type="Pfam" id="PF01105">
    <property type="entry name" value="EMP24_GP25L"/>
    <property type="match status" value="1"/>
</dbReference>
<comment type="caution">
    <text evidence="21">The sequence shown here is derived from an EMBL/GenBank/DDBJ whole genome shotgun (WGS) entry which is preliminary data.</text>
</comment>
<dbReference type="GO" id="GO:0006259">
    <property type="term" value="P:DNA metabolic process"/>
    <property type="evidence" value="ECO:0007669"/>
    <property type="project" value="InterPro"/>
</dbReference>
<dbReference type="InterPro" id="IPR015720">
    <property type="entry name" value="Emp24-like"/>
</dbReference>
<dbReference type="InterPro" id="IPR002815">
    <property type="entry name" value="Spo11/TopoVI_A"/>
</dbReference>
<dbReference type="GO" id="GO:0005694">
    <property type="term" value="C:chromosome"/>
    <property type="evidence" value="ECO:0007669"/>
    <property type="project" value="InterPro"/>
</dbReference>
<sequence>MSSLFELIKNNNTRNSLLEALKPKIRKITLENVSRETDLVESILANFSMTVQALEQHGEFIDFQITVVKRNGTDYISEHRHLMFPNLGKFSKLSKINIRNVAILLNLMGTIKERYYLQHTSTIRDIFYSNVELYQKQTRVNYWLQIIASNFKLNNINKLNIVPAQKGLIFSSILLHIDDSIILKPGLIHLIPYINENSKVTIQNDACNLVRQMHLKIFEKEAIFNKVVQNYYNNNNSQASLSDTIFVTGKGYPDTLTKVLIERLSHCLSKDILIRLYVDADPYVKLVSILSALVSLAVVNASSANYAPFSINLPAFSKECFYYDLIHDDDSLVIGYQVLTGGNFEIDFSITSPDGSEIVNEKQKKYSDFVLKSFGLGQYTFCFANTYGTALKKVEVTLELEKTSFDIQDENNKEDAVANHAIAEIDRNLNKITKVLNYLRAREHRNMSTVSSTEYRLKWLSILVMVIMVGISVLQALIIQLFFKSRQRNFV</sequence>
<evidence type="ECO:0000256" key="11">
    <source>
        <dbReference type="ARBA" id="ARBA00022892"/>
    </source>
</evidence>
<dbReference type="InterPro" id="IPR036078">
    <property type="entry name" value="Spo11/TopoVI_A_sf"/>
</dbReference>
<comment type="cofactor">
    <cofactor evidence="2">
        <name>Mg(2+)</name>
        <dbReference type="ChEBI" id="CHEBI:18420"/>
    </cofactor>
</comment>
<evidence type="ECO:0000313" key="21">
    <source>
        <dbReference type="EMBL" id="KAK5778741.1"/>
    </source>
</evidence>
<dbReference type="GO" id="GO:0016020">
    <property type="term" value="C:membrane"/>
    <property type="evidence" value="ECO:0007669"/>
    <property type="project" value="UniProtKB-SubCell"/>
</dbReference>
<dbReference type="Gene3D" id="1.10.10.10">
    <property type="entry name" value="Winged helix-like DNA-binding domain superfamily/Winged helix DNA-binding domain"/>
    <property type="match status" value="1"/>
</dbReference>
<dbReference type="InterPro" id="IPR036388">
    <property type="entry name" value="WH-like_DNA-bd_sf"/>
</dbReference>
<dbReference type="GO" id="GO:0006888">
    <property type="term" value="P:endoplasmic reticulum to Golgi vesicle-mediated transport"/>
    <property type="evidence" value="ECO:0007669"/>
    <property type="project" value="UniProtKB-ARBA"/>
</dbReference>
<comment type="subcellular location">
    <subcellularLocation>
        <location evidence="17">Endomembrane system</location>
        <topology evidence="17">Single-pass membrane protein</topology>
    </subcellularLocation>
    <subcellularLocation>
        <location evidence="3">Membrane</location>
        <topology evidence="3">Single-pass type I membrane protein</topology>
    </subcellularLocation>
</comment>
<keyword evidence="16 18" id="KW-0413">Isomerase</keyword>
<evidence type="ECO:0000256" key="13">
    <source>
        <dbReference type="ARBA" id="ARBA00023029"/>
    </source>
</evidence>
<evidence type="ECO:0000256" key="17">
    <source>
        <dbReference type="ARBA" id="ARBA00037847"/>
    </source>
</evidence>
<dbReference type="Gene3D" id="3.40.1360.10">
    <property type="match status" value="1"/>
</dbReference>
<keyword evidence="13 18" id="KW-0799">Topoisomerase</keyword>
<keyword evidence="10" id="KW-0460">Magnesium</keyword>
<evidence type="ECO:0000256" key="1">
    <source>
        <dbReference type="ARBA" id="ARBA00000185"/>
    </source>
</evidence>
<dbReference type="EC" id="5.6.2.2" evidence="6"/>
<comment type="catalytic activity">
    <reaction evidence="1 18">
        <text>ATP-dependent breakage, passage and rejoining of double-stranded DNA.</text>
        <dbReference type="EC" id="5.6.2.2"/>
    </reaction>
</comment>
<evidence type="ECO:0000259" key="20">
    <source>
        <dbReference type="PROSITE" id="PS50866"/>
    </source>
</evidence>
<evidence type="ECO:0000313" key="24">
    <source>
        <dbReference type="Proteomes" id="UP001306508"/>
    </source>
</evidence>
<comment type="similarity">
    <text evidence="5">Belongs to the EMP24/GP25L family.</text>
</comment>
<evidence type="ECO:0000256" key="3">
    <source>
        <dbReference type="ARBA" id="ARBA00004479"/>
    </source>
</evidence>
<keyword evidence="24" id="KW-1185">Reference proteome</keyword>
<name>A0AAN7ZXD0_9SACH</name>
<evidence type="ECO:0000256" key="8">
    <source>
        <dbReference type="ARBA" id="ARBA00022723"/>
    </source>
</evidence>
<dbReference type="PANTHER" id="PTHR22811">
    <property type="entry name" value="TRANSMEMBRANE EMP24 DOMAIN-CONTAINING PROTEIN"/>
    <property type="match status" value="1"/>
</dbReference>
<protein>
    <recommendedName>
        <fullName evidence="6">DNA topoisomerase (ATP-hydrolyzing)</fullName>
        <ecNumber evidence="6">5.6.2.2</ecNumber>
    </recommendedName>
</protein>
<evidence type="ECO:0000313" key="23">
    <source>
        <dbReference type="EMBL" id="KAK5782450.1"/>
    </source>
</evidence>
<dbReference type="GO" id="GO:0005737">
    <property type="term" value="C:cytoplasm"/>
    <property type="evidence" value="ECO:0007669"/>
    <property type="project" value="GOC"/>
</dbReference>
<keyword evidence="11" id="KW-0931">ER-Golgi transport</keyword>